<accession>A0A235FD66</accession>
<protein>
    <recommendedName>
        <fullName evidence="1">Oligoribonuclease NrnB C-terminal domain-containing protein</fullName>
    </recommendedName>
</protein>
<dbReference type="Pfam" id="PF26386">
    <property type="entry name" value="NrnB_C"/>
    <property type="match status" value="1"/>
</dbReference>
<feature type="domain" description="Oligoribonuclease NrnB C-terminal" evidence="1">
    <location>
        <begin position="331"/>
        <end position="389"/>
    </location>
</feature>
<dbReference type="PANTHER" id="PTHR42146">
    <property type="entry name" value="3',5'-CYCLIC-NUCLEOTIDE PHOSPHODIESTERASE"/>
    <property type="match status" value="1"/>
</dbReference>
<dbReference type="Proteomes" id="UP000215059">
    <property type="component" value="Unassembled WGS sequence"/>
</dbReference>
<reference evidence="2 3" key="1">
    <citation type="submission" date="2017-07" db="EMBL/GenBank/DDBJ databases">
        <title>Fictibacillus sp. nov. GDSW-R2A3 Genome sequencing and assembly.</title>
        <authorList>
            <person name="Mayilraj S."/>
        </authorList>
    </citation>
    <scope>NUCLEOTIDE SEQUENCE [LARGE SCALE GENOMIC DNA]</scope>
    <source>
        <strain evidence="2 3">GDSW-R2A3</strain>
    </source>
</reference>
<dbReference type="InterPro" id="IPR058608">
    <property type="entry name" value="NrnB_C"/>
</dbReference>
<evidence type="ECO:0000313" key="3">
    <source>
        <dbReference type="Proteomes" id="UP000215059"/>
    </source>
</evidence>
<name>A0A235FD66_9BACL</name>
<dbReference type="EMBL" id="NOII01000001">
    <property type="protein sequence ID" value="OYD59278.1"/>
    <property type="molecule type" value="Genomic_DNA"/>
</dbReference>
<dbReference type="AlphaFoldDB" id="A0A235FD66"/>
<sequence length="391" mass="45631">MIQLFSHNDLDGKSCGLLIKLAYGEKVMLTYCTHDNINPLVEQFLDDPRQKKNEVYITDIAVKDDLAARLDERYQNGGKIHLIDHHATALHFNAYEWGSVVPRYEDGRLTAATSLLYDHLVEKGLLKDGGALKEYVELVRLYDTWEWFGNNETAKRLNDLFFLLPQDKFEEQMLPRLQGDHFEFSETEETILNMEEDNRKAYINKKQKQMVEIWDKFTDKEGTEHDYKIGVVHAEQHQSELGNELNRTNPHLDLIVILNAGNKRIGYRTIHEHVDVSQYAKQFNGGGHPKASGSTMTPDAFEKFVIPAFKDQPRRPDVHNNEENVKENPKGTRYINHQREVTSIYHEDGEWKLEHKNNIVENLSFADFQEAENHVKRHYNSWLIKDDDLRN</sequence>
<dbReference type="RefSeq" id="WP_094251239.1">
    <property type="nucleotide sequence ID" value="NZ_JBHLXL010000001.1"/>
</dbReference>
<comment type="caution">
    <text evidence="2">The sequence shown here is derived from an EMBL/GenBank/DDBJ whole genome shotgun (WGS) entry which is preliminary data.</text>
</comment>
<proteinExistence type="predicted"/>
<dbReference type="SUPFAM" id="SSF64182">
    <property type="entry name" value="DHH phosphoesterases"/>
    <property type="match status" value="1"/>
</dbReference>
<dbReference type="Gene3D" id="3.10.310.30">
    <property type="match status" value="1"/>
</dbReference>
<dbReference type="OrthoDB" id="2035301at2"/>
<evidence type="ECO:0000313" key="2">
    <source>
        <dbReference type="EMBL" id="OYD59278.1"/>
    </source>
</evidence>
<dbReference type="InterPro" id="IPR038763">
    <property type="entry name" value="DHH_sf"/>
</dbReference>
<dbReference type="InterPro" id="IPR052968">
    <property type="entry name" value="Nucleotide_metab_enz"/>
</dbReference>
<organism evidence="2 3">
    <name type="scientific">Fictibacillus aquaticus</name>
    <dbReference type="NCBI Taxonomy" id="2021314"/>
    <lineage>
        <taxon>Bacteria</taxon>
        <taxon>Bacillati</taxon>
        <taxon>Bacillota</taxon>
        <taxon>Bacilli</taxon>
        <taxon>Bacillales</taxon>
        <taxon>Fictibacillaceae</taxon>
        <taxon>Fictibacillus</taxon>
    </lineage>
</organism>
<evidence type="ECO:0000259" key="1">
    <source>
        <dbReference type="Pfam" id="PF26386"/>
    </source>
</evidence>
<keyword evidence="3" id="KW-1185">Reference proteome</keyword>
<gene>
    <name evidence="2" type="ORF">CGZ90_05125</name>
</gene>
<dbReference type="PANTHER" id="PTHR42146:SF1">
    <property type="entry name" value="OLIGORIBONUCLEASE NRNB"/>
    <property type="match status" value="1"/>
</dbReference>